<evidence type="ECO:0000313" key="2">
    <source>
        <dbReference type="EMBL" id="AWM13014.1"/>
    </source>
</evidence>
<evidence type="ECO:0000259" key="1">
    <source>
        <dbReference type="Pfam" id="PF03016"/>
    </source>
</evidence>
<dbReference type="InterPro" id="IPR040911">
    <property type="entry name" value="Exostosin_GT47"/>
</dbReference>
<feature type="domain" description="Exostosin GT47" evidence="1">
    <location>
        <begin position="227"/>
        <end position="295"/>
    </location>
</feature>
<dbReference type="AlphaFoldDB" id="A0A2U8QT46"/>
<protein>
    <recommendedName>
        <fullName evidence="1">Exostosin GT47 domain-containing protein</fullName>
    </recommendedName>
</protein>
<keyword evidence="3" id="KW-1185">Reference proteome</keyword>
<gene>
    <name evidence="2" type="ORF">DI487_03475</name>
</gene>
<dbReference type="OrthoDB" id="1416011at2"/>
<accession>A0A2U8QT46</accession>
<dbReference type="RefSeq" id="WP_109568422.1">
    <property type="nucleotide sequence ID" value="NZ_CP029463.1"/>
</dbReference>
<evidence type="ECO:0000313" key="3">
    <source>
        <dbReference type="Proteomes" id="UP000245429"/>
    </source>
</evidence>
<dbReference type="KEGG" id="fse:DI487_03475"/>
<dbReference type="Proteomes" id="UP000245429">
    <property type="component" value="Chromosome"/>
</dbReference>
<reference evidence="2 3" key="1">
    <citation type="submission" date="2018-05" db="EMBL/GenBank/DDBJ databases">
        <title>Flavobacterium sp. MEBiC07310.</title>
        <authorList>
            <person name="Baek K."/>
        </authorList>
    </citation>
    <scope>NUCLEOTIDE SEQUENCE [LARGE SCALE GENOMIC DNA]</scope>
    <source>
        <strain evidence="2 3">MEBiC07310</strain>
    </source>
</reference>
<organism evidence="2 3">
    <name type="scientific">Flavobacterium sediminis</name>
    <dbReference type="NCBI Taxonomy" id="2201181"/>
    <lineage>
        <taxon>Bacteria</taxon>
        <taxon>Pseudomonadati</taxon>
        <taxon>Bacteroidota</taxon>
        <taxon>Flavobacteriia</taxon>
        <taxon>Flavobacteriales</taxon>
        <taxon>Flavobacteriaceae</taxon>
        <taxon>Flavobacterium</taxon>
    </lineage>
</organism>
<dbReference type="Pfam" id="PF03016">
    <property type="entry name" value="Exostosin_GT47"/>
    <property type="match status" value="1"/>
</dbReference>
<name>A0A2U8QT46_9FLAO</name>
<proteinExistence type="predicted"/>
<dbReference type="EMBL" id="CP029463">
    <property type="protein sequence ID" value="AWM13014.1"/>
    <property type="molecule type" value="Genomic_DNA"/>
</dbReference>
<sequence>MEKIKLYTDVLKVKEAPKWGYVFPLVEYLVKENKKLLEYYEIVTKVQDADFLALPLSVEYLLQNGQQKYYEDFLALAKKEHKKLLVFTAGDIGKTIHDADVITIRLGGFKSKLPENTFIMPPFIEDPLEKFQLEFRLLPYEEKPSIGFVGHSAKGIRKWTKEGIVFLKGNIKRLLGKEATDFQLFYPSSIKRFHYLMELKSKSKLKTDFIFREKYRAGIQTEEDRKRTSLEFFRNIQQNPYTFCLRGAGNFSVRFYETLAMGRIPVFVDTDCQLPYSESIDWNKQAVIVDAGAFESIEEKIANFHKQLEGDRFQQIQSENRAIWEQYFTKEGYFSNFQQELKKQV</sequence>